<protein>
    <recommendedName>
        <fullName evidence="5">DUF3108 domain-containing protein</fullName>
    </recommendedName>
</protein>
<name>A0A2G9CFC2_9BURK</name>
<dbReference type="Pfam" id="PF11306">
    <property type="entry name" value="DUF3108"/>
    <property type="match status" value="1"/>
</dbReference>
<dbReference type="EMBL" id="PEOG01000005">
    <property type="protein sequence ID" value="PIM55133.1"/>
    <property type="molecule type" value="Genomic_DNA"/>
</dbReference>
<feature type="region of interest" description="Disordered" evidence="1">
    <location>
        <begin position="363"/>
        <end position="386"/>
    </location>
</feature>
<feature type="region of interest" description="Disordered" evidence="1">
    <location>
        <begin position="70"/>
        <end position="109"/>
    </location>
</feature>
<sequence>MAGRLNAAPGGAGRGPRPRRGAVALGGLTAAVLVVHLWLLSGARELHEHWMPDTPEPDRIEAVFVRELKPAAPPPPAAPEKAGPPGTPRRILPAIPSLGEGPAPLPPDPVASEPPAELQALAMPPALAVSDAVGEWTPGIEWPLSTELDYRLTGDYRGAVYGDARVQWLRDGSHYQVHLEAWIGPRIAPLMSRRLSSDGEITPLGLVPRRFDEVTGGLAGGNRHQTLRFEDGGVRLADGRREPMPDGTQDAASQFVQFTWLFLTGRQVAQGDQLIQQSLALPRHLHLWRYRVTELEEVATPLGPIPAWHVDSDMDDTRGDMQAEFWLAPSLQYLPVRVRLWQNRAKDPRTHIDLVLKAPPKQALAPAPASAPAASAAAEAASTAGR</sequence>
<evidence type="ECO:0008006" key="5">
    <source>
        <dbReference type="Google" id="ProtNLM"/>
    </source>
</evidence>
<evidence type="ECO:0000256" key="2">
    <source>
        <dbReference type="SAM" id="Phobius"/>
    </source>
</evidence>
<gene>
    <name evidence="3" type="ORF">CS062_00960</name>
</gene>
<keyword evidence="4" id="KW-1185">Reference proteome</keyword>
<dbReference type="OrthoDB" id="8526020at2"/>
<keyword evidence="2" id="KW-0472">Membrane</keyword>
<proteinExistence type="predicted"/>
<accession>A0A2G9CFC2</accession>
<dbReference type="RefSeq" id="WP_099859606.1">
    <property type="nucleotide sequence ID" value="NZ_PEOG01000005.1"/>
</dbReference>
<dbReference type="InterPro" id="IPR021457">
    <property type="entry name" value="DUF3108"/>
</dbReference>
<evidence type="ECO:0000313" key="4">
    <source>
        <dbReference type="Proteomes" id="UP000231501"/>
    </source>
</evidence>
<dbReference type="AlphaFoldDB" id="A0A2G9CFC2"/>
<organism evidence="3 4">
    <name type="scientific">Roseateles chitinivorans</name>
    <dbReference type="NCBI Taxonomy" id="2917965"/>
    <lineage>
        <taxon>Bacteria</taxon>
        <taxon>Pseudomonadati</taxon>
        <taxon>Pseudomonadota</taxon>
        <taxon>Betaproteobacteria</taxon>
        <taxon>Burkholderiales</taxon>
        <taxon>Sphaerotilaceae</taxon>
        <taxon>Roseateles</taxon>
    </lineage>
</organism>
<keyword evidence="2" id="KW-1133">Transmembrane helix</keyword>
<evidence type="ECO:0000256" key="1">
    <source>
        <dbReference type="SAM" id="MobiDB-lite"/>
    </source>
</evidence>
<feature type="transmembrane region" description="Helical" evidence="2">
    <location>
        <begin position="21"/>
        <end position="39"/>
    </location>
</feature>
<keyword evidence="2" id="KW-0812">Transmembrane</keyword>
<reference evidence="3 4" key="1">
    <citation type="submission" date="2017-11" db="EMBL/GenBank/DDBJ databases">
        <title>Draft genome sequence of Mitsuaria sp. HWN-4.</title>
        <authorList>
            <person name="Gundlapally S.R."/>
        </authorList>
    </citation>
    <scope>NUCLEOTIDE SEQUENCE [LARGE SCALE GENOMIC DNA]</scope>
    <source>
        <strain evidence="3 4">HWN-4</strain>
    </source>
</reference>
<comment type="caution">
    <text evidence="3">The sequence shown here is derived from an EMBL/GenBank/DDBJ whole genome shotgun (WGS) entry which is preliminary data.</text>
</comment>
<dbReference type="Proteomes" id="UP000231501">
    <property type="component" value="Unassembled WGS sequence"/>
</dbReference>
<evidence type="ECO:0000313" key="3">
    <source>
        <dbReference type="EMBL" id="PIM55133.1"/>
    </source>
</evidence>